<protein>
    <submittedName>
        <fullName evidence="3">Uncharacterized protein</fullName>
    </submittedName>
</protein>
<proteinExistence type="predicted"/>
<dbReference type="EMBL" id="BTGU01015642">
    <property type="protein sequence ID" value="GMN72880.1"/>
    <property type="molecule type" value="Genomic_DNA"/>
</dbReference>
<comment type="caution">
    <text evidence="3">The sequence shown here is derived from an EMBL/GenBank/DDBJ whole genome shotgun (WGS) entry which is preliminary data.</text>
</comment>
<evidence type="ECO:0000313" key="2">
    <source>
        <dbReference type="EMBL" id="GMN72045.1"/>
    </source>
</evidence>
<keyword evidence="4" id="KW-1185">Reference proteome</keyword>
<dbReference type="EMBL" id="BTGU01010243">
    <property type="protein sequence ID" value="GMN72045.1"/>
    <property type="molecule type" value="Genomic_DNA"/>
</dbReference>
<reference evidence="3" key="1">
    <citation type="submission" date="2023-07" db="EMBL/GenBank/DDBJ databases">
        <title>draft genome sequence of fig (Ficus carica).</title>
        <authorList>
            <person name="Takahashi T."/>
            <person name="Nishimura K."/>
        </authorList>
    </citation>
    <scope>NUCLEOTIDE SEQUENCE</scope>
</reference>
<name>A0AA88EGN4_FICCA</name>
<evidence type="ECO:0000313" key="1">
    <source>
        <dbReference type="EMBL" id="GMN71718.1"/>
    </source>
</evidence>
<dbReference type="EMBL" id="BTGU01017876">
    <property type="protein sequence ID" value="GMN71718.1"/>
    <property type="molecule type" value="Genomic_DNA"/>
</dbReference>
<evidence type="ECO:0000313" key="3">
    <source>
        <dbReference type="EMBL" id="GMN72880.1"/>
    </source>
</evidence>
<organism evidence="3 4">
    <name type="scientific">Ficus carica</name>
    <name type="common">Common fig</name>
    <dbReference type="NCBI Taxonomy" id="3494"/>
    <lineage>
        <taxon>Eukaryota</taxon>
        <taxon>Viridiplantae</taxon>
        <taxon>Streptophyta</taxon>
        <taxon>Embryophyta</taxon>
        <taxon>Tracheophyta</taxon>
        <taxon>Spermatophyta</taxon>
        <taxon>Magnoliopsida</taxon>
        <taxon>eudicotyledons</taxon>
        <taxon>Gunneridae</taxon>
        <taxon>Pentapetalae</taxon>
        <taxon>rosids</taxon>
        <taxon>fabids</taxon>
        <taxon>Rosales</taxon>
        <taxon>Moraceae</taxon>
        <taxon>Ficeae</taxon>
        <taxon>Ficus</taxon>
    </lineage>
</organism>
<gene>
    <name evidence="2" type="ORF">TIFTF001_051921</name>
    <name evidence="3" type="ORF">TIFTF001_054798</name>
    <name evidence="1" type="ORF">TIFTF001_055567</name>
</gene>
<sequence length="15" mass="1604">MASDLAKLELAKRAS</sequence>
<dbReference type="Proteomes" id="UP001187192">
    <property type="component" value="Unassembled WGS sequence"/>
</dbReference>
<evidence type="ECO:0000313" key="4">
    <source>
        <dbReference type="Proteomes" id="UP001187192"/>
    </source>
</evidence>
<accession>A0AA88EGN4</accession>